<dbReference type="RefSeq" id="WP_139680963.1">
    <property type="nucleotide sequence ID" value="NZ_CP040846.1"/>
</dbReference>
<dbReference type="OrthoDB" id="102640at2157"/>
<protein>
    <submittedName>
        <fullName evidence="2">Uncharacterized protein</fullName>
    </submittedName>
</protein>
<dbReference type="KEGG" id="tic:FH039_08495"/>
<evidence type="ECO:0000313" key="2">
    <source>
        <dbReference type="EMBL" id="QDA31626.1"/>
    </source>
</evidence>
<keyword evidence="1" id="KW-0812">Transmembrane</keyword>
<dbReference type="EMBL" id="CP040846">
    <property type="protein sequence ID" value="QDA31626.1"/>
    <property type="molecule type" value="Genomic_DNA"/>
</dbReference>
<dbReference type="Proteomes" id="UP000306007">
    <property type="component" value="Chromosome"/>
</dbReference>
<reference evidence="2 3" key="1">
    <citation type="submission" date="2019-06" db="EMBL/GenBank/DDBJ databases">
        <title>Thermococcus indicus sp. nov., a Fe(III)-reducing hyperthermophilic archaeon isolated from the Onnuri vent field of the Central Indian Ocean ridge.</title>
        <authorList>
            <person name="Lim J.K."/>
            <person name="Kim Y.J."/>
            <person name="Kwon K.K."/>
        </authorList>
    </citation>
    <scope>NUCLEOTIDE SEQUENCE [LARGE SCALE GENOMIC DNA]</scope>
    <source>
        <strain evidence="2 3">IOH1</strain>
    </source>
</reference>
<accession>A0A4Y5SL98</accession>
<dbReference type="AlphaFoldDB" id="A0A4Y5SL98"/>
<sequence length="81" mass="7858">MWRKALVIGLVLMAIGMVVGGAAEHESFIVWKITHSEAMGTAATGASGAIIAAAISKSSLAGLALLGATGVGIVAAVGIGL</sequence>
<proteinExistence type="predicted"/>
<dbReference type="GeneID" id="40475217"/>
<feature type="transmembrane region" description="Helical" evidence="1">
    <location>
        <begin position="38"/>
        <end position="55"/>
    </location>
</feature>
<name>A0A4Y5SL98_9EURY</name>
<keyword evidence="3" id="KW-1185">Reference proteome</keyword>
<evidence type="ECO:0000313" key="3">
    <source>
        <dbReference type="Proteomes" id="UP000306007"/>
    </source>
</evidence>
<evidence type="ECO:0000256" key="1">
    <source>
        <dbReference type="SAM" id="Phobius"/>
    </source>
</evidence>
<keyword evidence="1" id="KW-0472">Membrane</keyword>
<gene>
    <name evidence="2" type="ORF">FH039_08495</name>
</gene>
<feature type="transmembrane region" description="Helical" evidence="1">
    <location>
        <begin position="60"/>
        <end position="79"/>
    </location>
</feature>
<organism evidence="2 3">
    <name type="scientific">Thermococcus indicus</name>
    <dbReference type="NCBI Taxonomy" id="2586643"/>
    <lineage>
        <taxon>Archaea</taxon>
        <taxon>Methanobacteriati</taxon>
        <taxon>Methanobacteriota</taxon>
        <taxon>Thermococci</taxon>
        <taxon>Thermococcales</taxon>
        <taxon>Thermococcaceae</taxon>
        <taxon>Thermococcus</taxon>
    </lineage>
</organism>
<keyword evidence="1" id="KW-1133">Transmembrane helix</keyword>